<sequence length="306" mass="33412">MYGNNCLLIPVLANSFISNSNQSIFALYQDDNCQSYLYSVEASLASLHGAKSLMWVDNDPSQSHTAGVQFTDPLLSDDQNSGTNRSRTLQIAMISFGIAVIFIILGLYLCYVDNKRNQRRGYVPEPDDPTRNRAMAEVSGPGRSVYQYNSHQRSASSTSSIVTYLPPYASNGYEKSGGKFSSVAYPDEAKIANTPSEKKSSRYDLPTSRSRSFSNLTNQVGTGAGLEPGSVQQGRNEGFGYGLGCDLEDSWKRDSKRNSDIILRDAVMTSPHSPQLRPSSAISDDFGQVAGRGGVMNDPKEIYMSA</sequence>
<gene>
    <name evidence="3" type="ORF">BGZ80_011586</name>
</gene>
<dbReference type="AlphaFoldDB" id="A0A9P6N3M7"/>
<feature type="transmembrane region" description="Helical" evidence="2">
    <location>
        <begin position="91"/>
        <end position="111"/>
    </location>
</feature>
<feature type="region of interest" description="Disordered" evidence="1">
    <location>
        <begin position="269"/>
        <end position="298"/>
    </location>
</feature>
<organism evidence="3 4">
    <name type="scientific">Entomortierella chlamydospora</name>
    <dbReference type="NCBI Taxonomy" id="101097"/>
    <lineage>
        <taxon>Eukaryota</taxon>
        <taxon>Fungi</taxon>
        <taxon>Fungi incertae sedis</taxon>
        <taxon>Mucoromycota</taxon>
        <taxon>Mortierellomycotina</taxon>
        <taxon>Mortierellomycetes</taxon>
        <taxon>Mortierellales</taxon>
        <taxon>Mortierellaceae</taxon>
        <taxon>Entomortierella</taxon>
    </lineage>
</organism>
<evidence type="ECO:0000313" key="4">
    <source>
        <dbReference type="Proteomes" id="UP000703661"/>
    </source>
</evidence>
<name>A0A9P6N3M7_9FUNG</name>
<dbReference type="EMBL" id="JAAAID010000095">
    <property type="protein sequence ID" value="KAG0022641.1"/>
    <property type="molecule type" value="Genomic_DNA"/>
</dbReference>
<proteinExistence type="predicted"/>
<comment type="caution">
    <text evidence="3">The sequence shown here is derived from an EMBL/GenBank/DDBJ whole genome shotgun (WGS) entry which is preliminary data.</text>
</comment>
<accession>A0A9P6N3M7</accession>
<evidence type="ECO:0000313" key="3">
    <source>
        <dbReference type="EMBL" id="KAG0022641.1"/>
    </source>
</evidence>
<keyword evidence="2" id="KW-0812">Transmembrane</keyword>
<keyword evidence="4" id="KW-1185">Reference proteome</keyword>
<keyword evidence="2" id="KW-0472">Membrane</keyword>
<keyword evidence="2" id="KW-1133">Transmembrane helix</keyword>
<feature type="compositionally biased region" description="Polar residues" evidence="1">
    <location>
        <begin position="207"/>
        <end position="221"/>
    </location>
</feature>
<dbReference type="Proteomes" id="UP000703661">
    <property type="component" value="Unassembled WGS sequence"/>
</dbReference>
<protein>
    <submittedName>
        <fullName evidence="3">Uncharacterized protein</fullName>
    </submittedName>
</protein>
<evidence type="ECO:0000256" key="1">
    <source>
        <dbReference type="SAM" id="MobiDB-lite"/>
    </source>
</evidence>
<feature type="compositionally biased region" description="Polar residues" evidence="1">
    <location>
        <begin position="270"/>
        <end position="282"/>
    </location>
</feature>
<feature type="region of interest" description="Disordered" evidence="1">
    <location>
        <begin position="191"/>
        <end position="233"/>
    </location>
</feature>
<evidence type="ECO:0000256" key="2">
    <source>
        <dbReference type="SAM" id="Phobius"/>
    </source>
</evidence>
<reference evidence="3" key="1">
    <citation type="journal article" date="2020" name="Fungal Divers.">
        <title>Resolving the Mortierellaceae phylogeny through synthesis of multi-gene phylogenetics and phylogenomics.</title>
        <authorList>
            <person name="Vandepol N."/>
            <person name="Liber J."/>
            <person name="Desiro A."/>
            <person name="Na H."/>
            <person name="Kennedy M."/>
            <person name="Barry K."/>
            <person name="Grigoriev I.V."/>
            <person name="Miller A.N."/>
            <person name="O'Donnell K."/>
            <person name="Stajich J.E."/>
            <person name="Bonito G."/>
        </authorList>
    </citation>
    <scope>NUCLEOTIDE SEQUENCE</scope>
    <source>
        <strain evidence="3">NRRL 2769</strain>
    </source>
</reference>